<sequence length="188" mass="19823">MCAGRTWPLAQRRELLAAHPLAEHLVTRLVRLASDGRDVPEPSAPDGSPARLRAFRPTEDGELLGADDVAVHLRRPTPAPDRRPDRGLTGPPVRLRGRAAVRPAVGPRPRPHRRSDDHPGRPSGTQPGGAPSPASCAGRPSPAATSAPRPGTGTASSPRTFRPWVCAALSTSRAPTPGTRTRRPPPAA</sequence>
<evidence type="ECO:0000256" key="1">
    <source>
        <dbReference type="SAM" id="MobiDB-lite"/>
    </source>
</evidence>
<dbReference type="Pfam" id="PF13569">
    <property type="entry name" value="DUF4132"/>
    <property type="match status" value="1"/>
</dbReference>
<dbReference type="RefSeq" id="WP_268917793.1">
    <property type="nucleotide sequence ID" value="NZ_JAPTMY010000021.1"/>
</dbReference>
<feature type="domain" description="DUF4132" evidence="2">
    <location>
        <begin position="1"/>
        <end position="74"/>
    </location>
</feature>
<dbReference type="EMBL" id="JAPTMY010000021">
    <property type="protein sequence ID" value="MCZ0858396.1"/>
    <property type="molecule type" value="Genomic_DNA"/>
</dbReference>
<feature type="compositionally biased region" description="Low complexity" evidence="1">
    <location>
        <begin position="91"/>
        <end position="107"/>
    </location>
</feature>
<name>A0ABT4I9I9_9ACTO</name>
<evidence type="ECO:0000313" key="3">
    <source>
        <dbReference type="EMBL" id="MCZ0858396.1"/>
    </source>
</evidence>
<reference evidence="3" key="1">
    <citation type="submission" date="2022-10" db="EMBL/GenBank/DDBJ databases">
        <title>Genome sequence of Actinomyces israelii ATCC 10048.</title>
        <authorList>
            <person name="Watt R.M."/>
            <person name="Tong W.M."/>
        </authorList>
    </citation>
    <scope>NUCLEOTIDE SEQUENCE</scope>
    <source>
        <strain evidence="3">ATCC 10048</strain>
    </source>
</reference>
<feature type="compositionally biased region" description="Low complexity" evidence="1">
    <location>
        <begin position="137"/>
        <end position="155"/>
    </location>
</feature>
<dbReference type="Proteomes" id="UP001072034">
    <property type="component" value="Unassembled WGS sequence"/>
</dbReference>
<dbReference type="InterPro" id="IPR025406">
    <property type="entry name" value="DUF4132"/>
</dbReference>
<feature type="region of interest" description="Disordered" evidence="1">
    <location>
        <begin position="34"/>
        <end position="188"/>
    </location>
</feature>
<accession>A0ABT4I9I9</accession>
<organism evidence="3 4">
    <name type="scientific">Actinomyces israelii</name>
    <dbReference type="NCBI Taxonomy" id="1659"/>
    <lineage>
        <taxon>Bacteria</taxon>
        <taxon>Bacillati</taxon>
        <taxon>Actinomycetota</taxon>
        <taxon>Actinomycetes</taxon>
        <taxon>Actinomycetales</taxon>
        <taxon>Actinomycetaceae</taxon>
        <taxon>Actinomyces</taxon>
    </lineage>
</organism>
<evidence type="ECO:0000313" key="4">
    <source>
        <dbReference type="Proteomes" id="UP001072034"/>
    </source>
</evidence>
<comment type="caution">
    <text evidence="3">The sequence shown here is derived from an EMBL/GenBank/DDBJ whole genome shotgun (WGS) entry which is preliminary data.</text>
</comment>
<gene>
    <name evidence="3" type="ORF">OHJ16_10115</name>
</gene>
<evidence type="ECO:0000259" key="2">
    <source>
        <dbReference type="Pfam" id="PF13569"/>
    </source>
</evidence>
<keyword evidence="4" id="KW-1185">Reference proteome</keyword>
<proteinExistence type="predicted"/>
<protein>
    <submittedName>
        <fullName evidence="3">DUF4132 domain-containing protein</fullName>
    </submittedName>
</protein>